<dbReference type="Proteomes" id="UP000308744">
    <property type="component" value="Unassembled WGS sequence"/>
</dbReference>
<reference evidence="2 3" key="1">
    <citation type="submission" date="2019-04" db="EMBL/GenBank/DDBJ databases">
        <title>Lysinibacillus genome sequencing.</title>
        <authorList>
            <person name="Dunlap C."/>
        </authorList>
    </citation>
    <scope>NUCLEOTIDE SEQUENCE [LARGE SCALE GENOMIC DNA]</scope>
    <source>
        <strain evidence="2 3">CCTCC AB 2010389</strain>
    </source>
</reference>
<protein>
    <submittedName>
        <fullName evidence="2">Uncharacterized protein</fullName>
    </submittedName>
</protein>
<evidence type="ECO:0000313" key="2">
    <source>
        <dbReference type="EMBL" id="TKI52842.1"/>
    </source>
</evidence>
<sequence length="64" mass="6984">MSTTKLTIVPVTLDPITDNSSSTTSPQNSPEPSCIIKTTSAEISFYNGVDERIIQTILKELNNQ</sequence>
<feature type="compositionally biased region" description="Low complexity" evidence="1">
    <location>
        <begin position="19"/>
        <end position="33"/>
    </location>
</feature>
<dbReference type="EMBL" id="SZPU01000164">
    <property type="protein sequence ID" value="TKI52842.1"/>
    <property type="molecule type" value="Genomic_DNA"/>
</dbReference>
<keyword evidence="3" id="KW-1185">Reference proteome</keyword>
<proteinExistence type="predicted"/>
<comment type="caution">
    <text evidence="2">The sequence shown here is derived from an EMBL/GenBank/DDBJ whole genome shotgun (WGS) entry which is preliminary data.</text>
</comment>
<name>A0A4U2Y060_9BACI</name>
<feature type="region of interest" description="Disordered" evidence="1">
    <location>
        <begin position="13"/>
        <end position="33"/>
    </location>
</feature>
<accession>A0A4U2Y060</accession>
<evidence type="ECO:0000256" key="1">
    <source>
        <dbReference type="SAM" id="MobiDB-lite"/>
    </source>
</evidence>
<evidence type="ECO:0000313" key="3">
    <source>
        <dbReference type="Proteomes" id="UP000308744"/>
    </source>
</evidence>
<dbReference type="AlphaFoldDB" id="A0A4U2Y060"/>
<organism evidence="2 3">
    <name type="scientific">Lysinibacillus mangiferihumi</name>
    <dbReference type="NCBI Taxonomy" id="1130819"/>
    <lineage>
        <taxon>Bacteria</taxon>
        <taxon>Bacillati</taxon>
        <taxon>Bacillota</taxon>
        <taxon>Bacilli</taxon>
        <taxon>Bacillales</taxon>
        <taxon>Bacillaceae</taxon>
        <taxon>Lysinibacillus</taxon>
    </lineage>
</organism>
<gene>
    <name evidence="2" type="ORF">FC756_27025</name>
</gene>
<dbReference type="RefSeq" id="WP_107897927.1">
    <property type="nucleotide sequence ID" value="NZ_PYWM01000086.1"/>
</dbReference>